<dbReference type="InterPro" id="IPR012441">
    <property type="entry name" value="DUF1643"/>
</dbReference>
<reference evidence="1 2" key="1">
    <citation type="submission" date="2024-06" db="EMBL/GenBank/DDBJ databases">
        <title>The Natural Products Discovery Center: Release of the First 8490 Sequenced Strains for Exploring Actinobacteria Biosynthetic Diversity.</title>
        <authorList>
            <person name="Kalkreuter E."/>
            <person name="Kautsar S.A."/>
            <person name="Yang D."/>
            <person name="Bader C.D."/>
            <person name="Teijaro C.N."/>
            <person name="Fluegel L."/>
            <person name="Davis C.M."/>
            <person name="Simpson J.R."/>
            <person name="Lauterbach L."/>
            <person name="Steele A.D."/>
            <person name="Gui C."/>
            <person name="Meng S."/>
            <person name="Li G."/>
            <person name="Viehrig K."/>
            <person name="Ye F."/>
            <person name="Su P."/>
            <person name="Kiefer A.F."/>
            <person name="Nichols A."/>
            <person name="Cepeda A.J."/>
            <person name="Yan W."/>
            <person name="Fan B."/>
            <person name="Jiang Y."/>
            <person name="Adhikari A."/>
            <person name="Zheng C.-J."/>
            <person name="Schuster L."/>
            <person name="Cowan T.M."/>
            <person name="Smanski M.J."/>
            <person name="Chevrette M.G."/>
            <person name="De Carvalho L.P.S."/>
            <person name="Shen B."/>
        </authorList>
    </citation>
    <scope>NUCLEOTIDE SEQUENCE [LARGE SCALE GENOMIC DNA]</scope>
    <source>
        <strain evidence="1 2">NPDC048946</strain>
    </source>
</reference>
<proteinExistence type="predicted"/>
<protein>
    <submittedName>
        <fullName evidence="1">DUF1643 domain-containing protein</fullName>
    </submittedName>
</protein>
<dbReference type="RefSeq" id="WP_358362872.1">
    <property type="nucleotide sequence ID" value="NZ_JBEZFP010000150.1"/>
</dbReference>
<organism evidence="1 2">
    <name type="scientific">Streptodolium elevatio</name>
    <dbReference type="NCBI Taxonomy" id="3157996"/>
    <lineage>
        <taxon>Bacteria</taxon>
        <taxon>Bacillati</taxon>
        <taxon>Actinomycetota</taxon>
        <taxon>Actinomycetes</taxon>
        <taxon>Kitasatosporales</taxon>
        <taxon>Streptomycetaceae</taxon>
        <taxon>Streptodolium</taxon>
    </lineage>
</organism>
<name>A0ABV3DTF1_9ACTN</name>
<evidence type="ECO:0000313" key="2">
    <source>
        <dbReference type="Proteomes" id="UP001551482"/>
    </source>
</evidence>
<keyword evidence="2" id="KW-1185">Reference proteome</keyword>
<gene>
    <name evidence="1" type="ORF">AB0C36_36735</name>
</gene>
<evidence type="ECO:0000313" key="1">
    <source>
        <dbReference type="EMBL" id="MEU8139034.1"/>
    </source>
</evidence>
<dbReference type="EMBL" id="JBEZFP010000150">
    <property type="protein sequence ID" value="MEU8139034.1"/>
    <property type="molecule type" value="Genomic_DNA"/>
</dbReference>
<comment type="caution">
    <text evidence="1">The sequence shown here is derived from an EMBL/GenBank/DDBJ whole genome shotgun (WGS) entry which is preliminary data.</text>
</comment>
<sequence>MTDSTALFGQAPAAGPEVHRSAVLSQCGTYRYELTRHWAPGPVVGWVMLNPSTADAAADDPTIRRCTGYAKAWGYGGLVVRNLYALRATDPAELARHTDPIGPYNDAYLAECAADPLTVVAWGARGGDRGRDVLALLERLGVRPYRLGATDDGQPRHPLYLKTDLAPIPIPPREPRGDAR</sequence>
<dbReference type="Pfam" id="PF07799">
    <property type="entry name" value="DUF1643"/>
    <property type="match status" value="1"/>
</dbReference>
<accession>A0ABV3DTF1</accession>
<dbReference type="Proteomes" id="UP001551482">
    <property type="component" value="Unassembled WGS sequence"/>
</dbReference>